<evidence type="ECO:0000256" key="1">
    <source>
        <dbReference type="ARBA" id="ARBA00004123"/>
    </source>
</evidence>
<dbReference type="PANTHER" id="PTHR33172:SF61">
    <property type="entry name" value="GENOME ASSEMBLY, CHROMOSOME: A02"/>
    <property type="match status" value="1"/>
</dbReference>
<dbReference type="KEGG" id="rsz:108824750"/>
<accession>A0A6J0L0F5</accession>
<dbReference type="OrthoDB" id="691484at2759"/>
<dbReference type="GO" id="GO:0005634">
    <property type="term" value="C:nucleus"/>
    <property type="evidence" value="ECO:0007669"/>
    <property type="project" value="UniProtKB-SubCell"/>
</dbReference>
<keyword evidence="4" id="KW-1185">Reference proteome</keyword>
<comment type="subcellular location">
    <subcellularLocation>
        <location evidence="1">Nucleus</location>
    </subcellularLocation>
</comment>
<feature type="compositionally biased region" description="Low complexity" evidence="3">
    <location>
        <begin position="158"/>
        <end position="175"/>
    </location>
</feature>
<evidence type="ECO:0000256" key="3">
    <source>
        <dbReference type="SAM" id="MobiDB-lite"/>
    </source>
</evidence>
<reference evidence="4" key="1">
    <citation type="journal article" date="2019" name="Database">
        <title>The radish genome database (RadishGD): an integrated information resource for radish genomics.</title>
        <authorList>
            <person name="Yu H.J."/>
            <person name="Baek S."/>
            <person name="Lee Y.J."/>
            <person name="Cho A."/>
            <person name="Mun J.H."/>
        </authorList>
    </citation>
    <scope>NUCLEOTIDE SEQUENCE [LARGE SCALE GENOMIC DNA]</scope>
    <source>
        <strain evidence="4">cv. WK10039</strain>
    </source>
</reference>
<evidence type="ECO:0000313" key="5">
    <source>
        <dbReference type="RefSeq" id="XP_018453645.1"/>
    </source>
</evidence>
<protein>
    <submittedName>
        <fullName evidence="5">Protein OXIDATIVE STRESS 3 LIKE 1</fullName>
    </submittedName>
</protein>
<feature type="region of interest" description="Disordered" evidence="3">
    <location>
        <begin position="154"/>
        <end position="183"/>
    </location>
</feature>
<reference evidence="5" key="2">
    <citation type="submission" date="2025-08" db="UniProtKB">
        <authorList>
            <consortium name="RefSeq"/>
        </authorList>
    </citation>
    <scope>IDENTIFICATION</scope>
    <source>
        <tissue evidence="5">Leaf</tissue>
    </source>
</reference>
<feature type="compositionally biased region" description="Acidic residues" evidence="3">
    <location>
        <begin position="33"/>
        <end position="50"/>
    </location>
</feature>
<dbReference type="GeneID" id="108824750"/>
<gene>
    <name evidence="5" type="primary">LOC108824750</name>
</gene>
<dbReference type="AlphaFoldDB" id="A0A6J0L0F5"/>
<keyword evidence="2" id="KW-0539">Nucleus</keyword>
<dbReference type="InterPro" id="IPR051992">
    <property type="entry name" value="OxStress_Response_Reg"/>
</dbReference>
<dbReference type="Proteomes" id="UP000504610">
    <property type="component" value="Chromosome 2"/>
</dbReference>
<evidence type="ECO:0000313" key="4">
    <source>
        <dbReference type="Proteomes" id="UP000504610"/>
    </source>
</evidence>
<sequence length="235" mass="25282">MMDRVESYVFNISGDNLYHSSSSESSSIGRNSDDEEDEECHGGDAEENEAESPYKGPLDLMESLEEVLPVRKGISSFYNGKSKSFTNLAAASALTSSSSMKDLAKPENPYSRRRRNLLCHQIWENNKSAPRGGISKKHVMSSSRSALTLAVAVAAGEGSSSGEDSSSGSSPTNSGSPPPRQRHHHQIMTMLPPLYPSSRSHQGSFGNLKSSQSSLEFCALRSSSVADISRCLGSN</sequence>
<organism evidence="4 5">
    <name type="scientific">Raphanus sativus</name>
    <name type="common">Radish</name>
    <name type="synonym">Raphanus raphanistrum var. sativus</name>
    <dbReference type="NCBI Taxonomy" id="3726"/>
    <lineage>
        <taxon>Eukaryota</taxon>
        <taxon>Viridiplantae</taxon>
        <taxon>Streptophyta</taxon>
        <taxon>Embryophyta</taxon>
        <taxon>Tracheophyta</taxon>
        <taxon>Spermatophyta</taxon>
        <taxon>Magnoliopsida</taxon>
        <taxon>eudicotyledons</taxon>
        <taxon>Gunneridae</taxon>
        <taxon>Pentapetalae</taxon>
        <taxon>rosids</taxon>
        <taxon>malvids</taxon>
        <taxon>Brassicales</taxon>
        <taxon>Brassicaceae</taxon>
        <taxon>Brassiceae</taxon>
        <taxon>Raphanus</taxon>
    </lineage>
</organism>
<dbReference type="PANTHER" id="PTHR33172">
    <property type="entry name" value="OS08G0516900 PROTEIN"/>
    <property type="match status" value="1"/>
</dbReference>
<evidence type="ECO:0000256" key="2">
    <source>
        <dbReference type="ARBA" id="ARBA00023242"/>
    </source>
</evidence>
<dbReference type="RefSeq" id="XP_018453645.1">
    <property type="nucleotide sequence ID" value="XM_018598143.2"/>
</dbReference>
<feature type="region of interest" description="Disordered" evidence="3">
    <location>
        <begin position="15"/>
        <end position="56"/>
    </location>
</feature>
<dbReference type="GO" id="GO:0006950">
    <property type="term" value="P:response to stress"/>
    <property type="evidence" value="ECO:0007669"/>
    <property type="project" value="UniProtKB-ARBA"/>
</dbReference>
<proteinExistence type="predicted"/>
<name>A0A6J0L0F5_RAPSA</name>